<dbReference type="EMBL" id="CP051139">
    <property type="protein sequence ID" value="QIW94766.1"/>
    <property type="molecule type" value="Genomic_DNA"/>
</dbReference>
<evidence type="ECO:0000259" key="1">
    <source>
        <dbReference type="Pfam" id="PF03061"/>
    </source>
</evidence>
<gene>
    <name evidence="2" type="ORF">AMS68_000284</name>
</gene>
<dbReference type="Pfam" id="PF03061">
    <property type="entry name" value="4HBT"/>
    <property type="match status" value="1"/>
</dbReference>
<evidence type="ECO:0000313" key="3">
    <source>
        <dbReference type="Proteomes" id="UP000503462"/>
    </source>
</evidence>
<dbReference type="CDD" id="cd03443">
    <property type="entry name" value="PaaI_thioesterase"/>
    <property type="match status" value="1"/>
</dbReference>
<dbReference type="Proteomes" id="UP000503462">
    <property type="component" value="Chromosome 1"/>
</dbReference>
<dbReference type="InterPro" id="IPR006683">
    <property type="entry name" value="Thioestr_dom"/>
</dbReference>
<organism evidence="2 3">
    <name type="scientific">Peltaster fructicola</name>
    <dbReference type="NCBI Taxonomy" id="286661"/>
    <lineage>
        <taxon>Eukaryota</taxon>
        <taxon>Fungi</taxon>
        <taxon>Dikarya</taxon>
        <taxon>Ascomycota</taxon>
        <taxon>Pezizomycotina</taxon>
        <taxon>Dothideomycetes</taxon>
        <taxon>Dothideomycetes incertae sedis</taxon>
        <taxon>Peltaster</taxon>
    </lineage>
</organism>
<protein>
    <recommendedName>
        <fullName evidence="1">Thioesterase domain-containing protein</fullName>
    </recommendedName>
</protein>
<feature type="domain" description="Thioesterase" evidence="1">
    <location>
        <begin position="86"/>
        <end position="161"/>
    </location>
</feature>
<reference evidence="2 3" key="1">
    <citation type="journal article" date="2016" name="Sci. Rep.">
        <title>Peltaster fructicola genome reveals evolution from an invasive phytopathogen to an ectophytic parasite.</title>
        <authorList>
            <person name="Xu C."/>
            <person name="Chen H."/>
            <person name="Gleason M.L."/>
            <person name="Xu J.R."/>
            <person name="Liu H."/>
            <person name="Zhang R."/>
            <person name="Sun G."/>
        </authorList>
    </citation>
    <scope>NUCLEOTIDE SEQUENCE [LARGE SCALE GENOMIC DNA]</scope>
    <source>
        <strain evidence="2 3">LNHT1506</strain>
    </source>
</reference>
<accession>A0A6H0XJ63</accession>
<dbReference type="SUPFAM" id="SSF54637">
    <property type="entry name" value="Thioesterase/thiol ester dehydrase-isomerase"/>
    <property type="match status" value="1"/>
</dbReference>
<evidence type="ECO:0000313" key="2">
    <source>
        <dbReference type="EMBL" id="QIW94766.1"/>
    </source>
</evidence>
<dbReference type="OrthoDB" id="506431at2759"/>
<dbReference type="Gene3D" id="3.10.129.10">
    <property type="entry name" value="Hotdog Thioesterase"/>
    <property type="match status" value="1"/>
</dbReference>
<dbReference type="InterPro" id="IPR052061">
    <property type="entry name" value="PTE-AB_protein"/>
</dbReference>
<name>A0A6H0XJ63_9PEZI</name>
<dbReference type="InterPro" id="IPR029069">
    <property type="entry name" value="HotDog_dom_sf"/>
</dbReference>
<dbReference type="PANTHER" id="PTHR47260:SF1">
    <property type="entry name" value="UPF0644 PROTEIN PB2B4.06"/>
    <property type="match status" value="1"/>
</dbReference>
<sequence length="214" mass="22671">MAATSTPDLQGLLNEHPLSKHLRSQDADAFTTDSVLEIPEAHRAETFTTGTCEAFFARPPAVLVSRKAKTILAVYFLGPGFMGHRGIVHGGVLATLLDECCGGAAMCHFEATPRAKEALNSTKDDSANTPEFRSGAATVQLSLSFLAPVPTSSCIIVQATVDDGDVAQSSSSSRKIRVVAKLWSLPAFRAQDDVLCVKAQSIFIKPKGNRGAAL</sequence>
<dbReference type="PANTHER" id="PTHR47260">
    <property type="entry name" value="UPF0644 PROTEIN PB2B4.06"/>
    <property type="match status" value="1"/>
</dbReference>
<dbReference type="AlphaFoldDB" id="A0A6H0XJ63"/>
<keyword evidence="3" id="KW-1185">Reference proteome</keyword>
<proteinExistence type="predicted"/>